<evidence type="ECO:0000313" key="1">
    <source>
        <dbReference type="EMBL" id="KAH3811157.1"/>
    </source>
</evidence>
<proteinExistence type="predicted"/>
<dbReference type="EMBL" id="JAIWYP010000006">
    <property type="protein sequence ID" value="KAH3811157.1"/>
    <property type="molecule type" value="Genomic_DNA"/>
</dbReference>
<reference evidence="1" key="1">
    <citation type="journal article" date="2019" name="bioRxiv">
        <title>The Genome of the Zebra Mussel, Dreissena polymorpha: A Resource for Invasive Species Research.</title>
        <authorList>
            <person name="McCartney M.A."/>
            <person name="Auch B."/>
            <person name="Kono T."/>
            <person name="Mallez S."/>
            <person name="Zhang Y."/>
            <person name="Obille A."/>
            <person name="Becker A."/>
            <person name="Abrahante J.E."/>
            <person name="Garbe J."/>
            <person name="Badalamenti J.P."/>
            <person name="Herman A."/>
            <person name="Mangelson H."/>
            <person name="Liachko I."/>
            <person name="Sullivan S."/>
            <person name="Sone E.D."/>
            <person name="Koren S."/>
            <person name="Silverstein K.A.T."/>
            <person name="Beckman K.B."/>
            <person name="Gohl D.M."/>
        </authorList>
    </citation>
    <scope>NUCLEOTIDE SEQUENCE</scope>
    <source>
        <strain evidence="1">Duluth1</strain>
        <tissue evidence="1">Whole animal</tissue>
    </source>
</reference>
<organism evidence="1 2">
    <name type="scientific">Dreissena polymorpha</name>
    <name type="common">Zebra mussel</name>
    <name type="synonym">Mytilus polymorpha</name>
    <dbReference type="NCBI Taxonomy" id="45954"/>
    <lineage>
        <taxon>Eukaryota</taxon>
        <taxon>Metazoa</taxon>
        <taxon>Spiralia</taxon>
        <taxon>Lophotrochozoa</taxon>
        <taxon>Mollusca</taxon>
        <taxon>Bivalvia</taxon>
        <taxon>Autobranchia</taxon>
        <taxon>Heteroconchia</taxon>
        <taxon>Euheterodonta</taxon>
        <taxon>Imparidentia</taxon>
        <taxon>Neoheterodontei</taxon>
        <taxon>Myida</taxon>
        <taxon>Dreissenoidea</taxon>
        <taxon>Dreissenidae</taxon>
        <taxon>Dreissena</taxon>
    </lineage>
</organism>
<evidence type="ECO:0000313" key="2">
    <source>
        <dbReference type="Proteomes" id="UP000828390"/>
    </source>
</evidence>
<dbReference type="AlphaFoldDB" id="A0A9D4GBV7"/>
<gene>
    <name evidence="1" type="ORF">DPMN_139563</name>
</gene>
<dbReference type="InterPro" id="IPR027897">
    <property type="entry name" value="DUF4559"/>
</dbReference>
<comment type="caution">
    <text evidence="1">The sequence shown here is derived from an EMBL/GenBank/DDBJ whole genome shotgun (WGS) entry which is preliminary data.</text>
</comment>
<sequence length="354" mass="39672">MASLSAVFTETERTNWLKAWLAIEIAKSGLEQFVENEAKTVHTNIYNNVWSSIQSQATCIGCTTANLLKCPTQGVCNKRGPQSTCTSMHNNAAKQPRKCPANVCNKVHDEIVKHHTFNKPSWKNTMAEQWTTNPWQIAKAYLPPDGYTGKCSVQDTDFNGIISFMMNCKHFDNKFSFPISTGKHSPPCLLTMARDIGRTVRHSSQCKVTDPDLQDVFTTLTNLLSDQTSLAHDVNALEAVKKLAELQKDTLKITTEKMIHVLKAAQDTLQKVQNIADKSLDEMQVYHEQCKTDLNSHIDMCKQKLDDHTAKCTTDIDEHAIKTLESTYEQSSKGISYFVFAVSSLLITPNAYFG</sequence>
<dbReference type="Pfam" id="PF15112">
    <property type="entry name" value="DUF4559"/>
    <property type="match status" value="1"/>
</dbReference>
<name>A0A9D4GBV7_DREPO</name>
<reference evidence="1" key="2">
    <citation type="submission" date="2020-11" db="EMBL/GenBank/DDBJ databases">
        <authorList>
            <person name="McCartney M.A."/>
            <person name="Auch B."/>
            <person name="Kono T."/>
            <person name="Mallez S."/>
            <person name="Becker A."/>
            <person name="Gohl D.M."/>
            <person name="Silverstein K.A.T."/>
            <person name="Koren S."/>
            <person name="Bechman K.B."/>
            <person name="Herman A."/>
            <person name="Abrahante J.E."/>
            <person name="Garbe J."/>
        </authorList>
    </citation>
    <scope>NUCLEOTIDE SEQUENCE</scope>
    <source>
        <strain evidence="1">Duluth1</strain>
        <tissue evidence="1">Whole animal</tissue>
    </source>
</reference>
<accession>A0A9D4GBV7</accession>
<dbReference type="PANTHER" id="PTHR35083:SF3">
    <property type="entry name" value="SI:CH211-91P5.3"/>
    <property type="match status" value="1"/>
</dbReference>
<keyword evidence="2" id="KW-1185">Reference proteome</keyword>
<dbReference type="PANTHER" id="PTHR35083">
    <property type="entry name" value="RGD1565685 PROTEIN"/>
    <property type="match status" value="1"/>
</dbReference>
<dbReference type="Proteomes" id="UP000828390">
    <property type="component" value="Unassembled WGS sequence"/>
</dbReference>
<protein>
    <submittedName>
        <fullName evidence="1">Uncharacterized protein</fullName>
    </submittedName>
</protein>